<name>A0A0F9P8F7_9ZZZZ</name>
<proteinExistence type="predicted"/>
<evidence type="ECO:0000313" key="4">
    <source>
        <dbReference type="EMBL" id="KKN28175.1"/>
    </source>
</evidence>
<evidence type="ECO:0000256" key="1">
    <source>
        <dbReference type="ARBA" id="ARBA00022630"/>
    </source>
</evidence>
<dbReference type="PANTHER" id="PTHR43278:SF2">
    <property type="entry name" value="IRON-SULFUR FLAVOPROTEIN"/>
    <property type="match status" value="1"/>
</dbReference>
<gene>
    <name evidence="4" type="ORF">LCGC14_0857060</name>
</gene>
<dbReference type="Pfam" id="PF03358">
    <property type="entry name" value="FMN_red"/>
    <property type="match status" value="1"/>
</dbReference>
<dbReference type="EMBL" id="LAZR01002583">
    <property type="protein sequence ID" value="KKN28175.1"/>
    <property type="molecule type" value="Genomic_DNA"/>
</dbReference>
<protein>
    <recommendedName>
        <fullName evidence="3">NADPH-dependent FMN reductase-like domain-containing protein</fullName>
    </recommendedName>
</protein>
<feature type="domain" description="NADPH-dependent FMN reductase-like" evidence="3">
    <location>
        <begin position="1"/>
        <end position="105"/>
    </location>
</feature>
<keyword evidence="1" id="KW-0285">Flavoprotein</keyword>
<keyword evidence="2" id="KW-0288">FMN</keyword>
<comment type="caution">
    <text evidence="4">The sequence shown here is derived from an EMBL/GenBank/DDBJ whole genome shotgun (WGS) entry which is preliminary data.</text>
</comment>
<reference evidence="4" key="1">
    <citation type="journal article" date="2015" name="Nature">
        <title>Complex archaea that bridge the gap between prokaryotes and eukaryotes.</title>
        <authorList>
            <person name="Spang A."/>
            <person name="Saw J.H."/>
            <person name="Jorgensen S.L."/>
            <person name="Zaremba-Niedzwiedzka K."/>
            <person name="Martijn J."/>
            <person name="Lind A.E."/>
            <person name="van Eijk R."/>
            <person name="Schleper C."/>
            <person name="Guy L."/>
            <person name="Ettema T.J."/>
        </authorList>
    </citation>
    <scope>NUCLEOTIDE SEQUENCE</scope>
</reference>
<dbReference type="GO" id="GO:0016491">
    <property type="term" value="F:oxidoreductase activity"/>
    <property type="evidence" value="ECO:0007669"/>
    <property type="project" value="InterPro"/>
</dbReference>
<dbReference type="InterPro" id="IPR005025">
    <property type="entry name" value="FMN_Rdtase-like_dom"/>
</dbReference>
<accession>A0A0F9P8F7</accession>
<dbReference type="InterPro" id="IPR051796">
    <property type="entry name" value="ISF_SsuE-like"/>
</dbReference>
<sequence>MKIIAINSSPSMDKGNTALILNPFLEGMKEAGAEVELFYTKKLNINPCQGEYSCSLKTPGICFQKDDMQILYPKLHEADIWVIATPLFVSSMTGPMKTVIDRILIPRGKPHLELREGHCHHPLREVVENSKIVLISNCGYWELDNFDLLIDQIKALCDHAEREFAGALLRPHGVIVKSMLARGADLNDIFEAAKETGKQLINDGKMNPETLKIVSRELVPLESYIPPNT</sequence>
<dbReference type="SUPFAM" id="SSF52218">
    <property type="entry name" value="Flavoproteins"/>
    <property type="match status" value="1"/>
</dbReference>
<evidence type="ECO:0000259" key="3">
    <source>
        <dbReference type="Pfam" id="PF03358"/>
    </source>
</evidence>
<dbReference type="AlphaFoldDB" id="A0A0F9P8F7"/>
<dbReference type="Gene3D" id="3.40.50.360">
    <property type="match status" value="1"/>
</dbReference>
<dbReference type="PANTHER" id="PTHR43278">
    <property type="entry name" value="NAD(P)H-DEPENDENT FMN-CONTAINING OXIDOREDUCTASE YWQN-RELATED"/>
    <property type="match status" value="1"/>
</dbReference>
<evidence type="ECO:0000256" key="2">
    <source>
        <dbReference type="ARBA" id="ARBA00022643"/>
    </source>
</evidence>
<organism evidence="4">
    <name type="scientific">marine sediment metagenome</name>
    <dbReference type="NCBI Taxonomy" id="412755"/>
    <lineage>
        <taxon>unclassified sequences</taxon>
        <taxon>metagenomes</taxon>
        <taxon>ecological metagenomes</taxon>
    </lineage>
</organism>
<dbReference type="InterPro" id="IPR029039">
    <property type="entry name" value="Flavoprotein-like_sf"/>
</dbReference>